<reference evidence="3 6" key="1">
    <citation type="journal article" date="2014" name="PLoS Genet.">
        <title>The Genome of Spironucleus salmonicida Highlights a Fish Pathogen Adapted to Fluctuating Environments.</title>
        <authorList>
            <person name="Xu F."/>
            <person name="Jerlstrom-Hultqvist J."/>
            <person name="Einarsson E."/>
            <person name="Astvaldsson A."/>
            <person name="Svard S.G."/>
            <person name="Andersson J.O."/>
        </authorList>
    </citation>
    <scope>NUCLEOTIDE SEQUENCE</scope>
    <source>
        <strain evidence="6">ATCC 50377</strain>
    </source>
</reference>
<dbReference type="EMBL" id="KI545988">
    <property type="protein sequence ID" value="EST48381.1"/>
    <property type="molecule type" value="Genomic_DNA"/>
</dbReference>
<evidence type="ECO:0000313" key="8">
    <source>
        <dbReference type="Proteomes" id="UP000018208"/>
    </source>
</evidence>
<dbReference type="VEuPathDB" id="GiardiaDB:SS50377_23957"/>
<dbReference type="EMBL" id="KI546151">
    <property type="protein sequence ID" value="EST42937.1"/>
    <property type="molecule type" value="Genomic_DNA"/>
</dbReference>
<gene>
    <name evidence="4" type="ORF">SS50377_11437</name>
    <name evidence="5" type="ORF">SS50377_11444</name>
    <name evidence="3" type="ORF">SS50377_11549</name>
    <name evidence="2" type="ORF">SS50377_17470</name>
    <name evidence="6" type="ORF">SS50377_23950</name>
    <name evidence="7" type="ORF">SS50377_23957</name>
</gene>
<dbReference type="Proteomes" id="UP000018208">
    <property type="component" value="Unassembled WGS sequence"/>
</dbReference>
<dbReference type="EMBL" id="AUWU02000004">
    <property type="protein sequence ID" value="KAH0574021.1"/>
    <property type="molecule type" value="Genomic_DNA"/>
</dbReference>
<name>V6LUN7_9EUKA</name>
<evidence type="ECO:0000313" key="3">
    <source>
        <dbReference type="EMBL" id="EST48342.1"/>
    </source>
</evidence>
<protein>
    <submittedName>
        <fullName evidence="3">Uncharacterized protein</fullName>
    </submittedName>
</protein>
<organism evidence="3">
    <name type="scientific">Spironucleus salmonicida</name>
    <dbReference type="NCBI Taxonomy" id="348837"/>
    <lineage>
        <taxon>Eukaryota</taxon>
        <taxon>Metamonada</taxon>
        <taxon>Diplomonadida</taxon>
        <taxon>Hexamitidae</taxon>
        <taxon>Hexamitinae</taxon>
        <taxon>Spironucleus</taxon>
    </lineage>
</organism>
<evidence type="ECO:0000256" key="1">
    <source>
        <dbReference type="SAM" id="Phobius"/>
    </source>
</evidence>
<evidence type="ECO:0000313" key="4">
    <source>
        <dbReference type="EMBL" id="EST48381.1"/>
    </source>
</evidence>
<feature type="transmembrane region" description="Helical" evidence="1">
    <location>
        <begin position="97"/>
        <end position="115"/>
    </location>
</feature>
<evidence type="ECO:0000313" key="5">
    <source>
        <dbReference type="EMBL" id="EST48388.1"/>
    </source>
</evidence>
<keyword evidence="8" id="KW-1185">Reference proteome</keyword>
<keyword evidence="1" id="KW-0812">Transmembrane</keyword>
<evidence type="ECO:0000313" key="7">
    <source>
        <dbReference type="EMBL" id="KAH0574021.1"/>
    </source>
</evidence>
<dbReference type="EMBL" id="KI545988">
    <property type="protein sequence ID" value="EST48388.1"/>
    <property type="molecule type" value="Genomic_DNA"/>
</dbReference>
<evidence type="ECO:0000313" key="6">
    <source>
        <dbReference type="EMBL" id="KAH0574014.1"/>
    </source>
</evidence>
<keyword evidence="1" id="KW-1133">Transmembrane helix</keyword>
<dbReference type="EMBL" id="KI545993">
    <property type="protein sequence ID" value="EST48342.1"/>
    <property type="molecule type" value="Genomic_DNA"/>
</dbReference>
<keyword evidence="1" id="KW-0472">Membrane</keyword>
<proteinExistence type="predicted"/>
<dbReference type="EMBL" id="AUWU02000004">
    <property type="protein sequence ID" value="KAH0574014.1"/>
    <property type="molecule type" value="Genomic_DNA"/>
</dbReference>
<accession>V6LUN7</accession>
<dbReference type="VEuPathDB" id="GiardiaDB:SS50377_23950"/>
<dbReference type="AlphaFoldDB" id="V6LUN7"/>
<sequence length="116" mass="12060">MYAETLRRMQEESDDFFRQAQLLRAKIAATRALVAQLQGKPAGDLYAKAPATPDASAQPQTFSGGEIAGQRCVENVAGDAADTGAAAPTGNAGQRRWAVCLALAVLGLAALSVLTK</sequence>
<evidence type="ECO:0000313" key="2">
    <source>
        <dbReference type="EMBL" id="EST42937.1"/>
    </source>
</evidence>
<reference evidence="6" key="2">
    <citation type="submission" date="2020-12" db="EMBL/GenBank/DDBJ databases">
        <title>New Spironucleus salmonicida genome in near-complete chromosomes.</title>
        <authorList>
            <person name="Xu F."/>
            <person name="Kurt Z."/>
            <person name="Jimenez-Gonzalez A."/>
            <person name="Astvaldsson A."/>
            <person name="Andersson J.O."/>
            <person name="Svard S.G."/>
        </authorList>
    </citation>
    <scope>NUCLEOTIDE SEQUENCE</scope>
    <source>
        <strain evidence="6">ATCC 50377</strain>
    </source>
</reference>